<dbReference type="EMBL" id="BKCN01000005">
    <property type="protein sequence ID" value="GER03659.1"/>
    <property type="molecule type" value="Genomic_DNA"/>
</dbReference>
<evidence type="ECO:0000313" key="2">
    <source>
        <dbReference type="Proteomes" id="UP000324996"/>
    </source>
</evidence>
<sequence length="210" mass="23525">MDCAMMGRDQRPRIGVTTSSRGGWWMWMFNRFSLWRAGARAVRIHPESPCDLDDLHGLLVGGGDDIGVGLYHAHPEPMIAIDPARDDLECGLVRKAHERAMPVLGVCRGAQMINVAFGGSLHRDIHDVYRSAPHLRTVLPRKRVHLDPQSRLAAMLRGQRFRVNALHRQSIDRLGQGLVAVGMIIIRSFRPSRPRDQIVFALVCSGIPNF</sequence>
<gene>
    <name evidence="1" type="ORF">JCM17846_13410</name>
</gene>
<keyword evidence="2" id="KW-1185">Reference proteome</keyword>
<proteinExistence type="predicted"/>
<dbReference type="InterPro" id="IPR029062">
    <property type="entry name" value="Class_I_gatase-like"/>
</dbReference>
<dbReference type="InterPro" id="IPR011697">
    <property type="entry name" value="Peptidase_C26"/>
</dbReference>
<dbReference type="SUPFAM" id="SSF52317">
    <property type="entry name" value="Class I glutamine amidotransferase-like"/>
    <property type="match status" value="1"/>
</dbReference>
<dbReference type="PANTHER" id="PTHR43235">
    <property type="entry name" value="GLUTAMINE AMIDOTRANSFERASE PB2B2.05-RELATED"/>
    <property type="match status" value="1"/>
</dbReference>
<protein>
    <recommendedName>
        <fullName evidence="3">Gamma-glutamyl-gamma-aminobutyrate hydrolase</fullName>
    </recommendedName>
</protein>
<reference evidence="1 2" key="1">
    <citation type="submission" date="2019-09" db="EMBL/GenBank/DDBJ databases">
        <title>NBRP : Genome information of microbial organism related human and environment.</title>
        <authorList>
            <person name="Hattori M."/>
            <person name="Oshima K."/>
            <person name="Inaba H."/>
            <person name="Suda W."/>
            <person name="Sakamoto M."/>
            <person name="Iino T."/>
            <person name="Kitahara M."/>
            <person name="Oshida Y."/>
            <person name="Iida T."/>
            <person name="Kudo T."/>
            <person name="Itoh T."/>
            <person name="Ohkuma M."/>
        </authorList>
    </citation>
    <scope>NUCLEOTIDE SEQUENCE [LARGE SCALE GENOMIC DNA]</scope>
    <source>
        <strain evidence="1 2">Q-1</strain>
    </source>
</reference>
<evidence type="ECO:0000313" key="1">
    <source>
        <dbReference type="EMBL" id="GER03659.1"/>
    </source>
</evidence>
<dbReference type="GO" id="GO:0016811">
    <property type="term" value="F:hydrolase activity, acting on carbon-nitrogen (but not peptide) bonds, in linear amides"/>
    <property type="evidence" value="ECO:0007669"/>
    <property type="project" value="InterPro"/>
</dbReference>
<organism evidence="1 2">
    <name type="scientific">Iodidimonas nitroreducens</name>
    <dbReference type="NCBI Taxonomy" id="1236968"/>
    <lineage>
        <taxon>Bacteria</taxon>
        <taxon>Pseudomonadati</taxon>
        <taxon>Pseudomonadota</taxon>
        <taxon>Alphaproteobacteria</taxon>
        <taxon>Iodidimonadales</taxon>
        <taxon>Iodidimonadaceae</taxon>
        <taxon>Iodidimonas</taxon>
    </lineage>
</organism>
<accession>A0A5A7N9B3</accession>
<name>A0A5A7N9B3_9PROT</name>
<dbReference type="PANTHER" id="PTHR43235:SF1">
    <property type="entry name" value="GLUTAMINE AMIDOTRANSFERASE PB2B2.05-RELATED"/>
    <property type="match status" value="1"/>
</dbReference>
<dbReference type="Gene3D" id="3.40.50.880">
    <property type="match status" value="1"/>
</dbReference>
<dbReference type="InterPro" id="IPR044668">
    <property type="entry name" value="PuuD-like"/>
</dbReference>
<dbReference type="GO" id="GO:0005829">
    <property type="term" value="C:cytosol"/>
    <property type="evidence" value="ECO:0007669"/>
    <property type="project" value="TreeGrafter"/>
</dbReference>
<dbReference type="AlphaFoldDB" id="A0A5A7N9B3"/>
<evidence type="ECO:0008006" key="3">
    <source>
        <dbReference type="Google" id="ProtNLM"/>
    </source>
</evidence>
<dbReference type="Pfam" id="PF07722">
    <property type="entry name" value="Peptidase_C26"/>
    <property type="match status" value="1"/>
</dbReference>
<dbReference type="Proteomes" id="UP000324996">
    <property type="component" value="Unassembled WGS sequence"/>
</dbReference>
<comment type="caution">
    <text evidence="1">The sequence shown here is derived from an EMBL/GenBank/DDBJ whole genome shotgun (WGS) entry which is preliminary data.</text>
</comment>